<keyword evidence="9 18" id="KW-0812">Transmembrane</keyword>
<dbReference type="CDD" id="cd17316">
    <property type="entry name" value="MFS_SV2_like"/>
    <property type="match status" value="1"/>
</dbReference>
<feature type="transmembrane region" description="Helical" evidence="18">
    <location>
        <begin position="313"/>
        <end position="334"/>
    </location>
</feature>
<dbReference type="FunFam" id="3.40.50.300:FF:000142">
    <property type="entry name" value="Midasin"/>
    <property type="match status" value="1"/>
</dbReference>
<dbReference type="PIRSF" id="PIRSF010340">
    <property type="entry name" value="Midasin"/>
    <property type="match status" value="1"/>
</dbReference>
<feature type="domain" description="Major facilitator superfamily (MFS) profile" evidence="20">
    <location>
        <begin position="1"/>
        <end position="450"/>
    </location>
</feature>
<dbReference type="InterPro" id="IPR005828">
    <property type="entry name" value="MFS_sugar_transport-like"/>
</dbReference>
<feature type="non-terminal residue" evidence="21">
    <location>
        <position position="1"/>
    </location>
</feature>
<keyword evidence="7" id="KW-0813">Transport</keyword>
<dbReference type="Pfam" id="PF00083">
    <property type="entry name" value="Sugar_tr"/>
    <property type="match status" value="1"/>
</dbReference>
<evidence type="ECO:0000256" key="15">
    <source>
        <dbReference type="ARBA" id="ARBA00023242"/>
    </source>
</evidence>
<dbReference type="SUPFAM" id="SSF52540">
    <property type="entry name" value="P-loop containing nucleoside triphosphate hydrolases"/>
    <property type="match status" value="6"/>
</dbReference>
<dbReference type="GO" id="GO:0005524">
    <property type="term" value="F:ATP binding"/>
    <property type="evidence" value="ECO:0007669"/>
    <property type="project" value="UniProtKB-KW"/>
</dbReference>
<dbReference type="InterPro" id="IPR011704">
    <property type="entry name" value="ATPase_dyneun-rel_AAA"/>
</dbReference>
<feature type="transmembrane region" description="Helical" evidence="18">
    <location>
        <begin position="156"/>
        <end position="179"/>
    </location>
</feature>
<dbReference type="InterPro" id="IPR012099">
    <property type="entry name" value="Midasin"/>
</dbReference>
<dbReference type="InterPro" id="IPR027417">
    <property type="entry name" value="P-loop_NTPase"/>
</dbReference>
<dbReference type="PROSITE" id="PS00216">
    <property type="entry name" value="SUGAR_TRANSPORT_1"/>
    <property type="match status" value="1"/>
</dbReference>
<dbReference type="STRING" id="34475.A0A4Y9YHB3"/>
<evidence type="ECO:0000256" key="5">
    <source>
        <dbReference type="ARBA" id="ARBA00008335"/>
    </source>
</evidence>
<dbReference type="SUPFAM" id="SSF103473">
    <property type="entry name" value="MFS general substrate transporter"/>
    <property type="match status" value="1"/>
</dbReference>
<feature type="compositionally biased region" description="Polar residues" evidence="17">
    <location>
        <begin position="5182"/>
        <end position="5193"/>
    </location>
</feature>
<dbReference type="InterPro" id="IPR002035">
    <property type="entry name" value="VWF_A"/>
</dbReference>
<dbReference type="PANTHER" id="PTHR48103:SF2">
    <property type="entry name" value="MIDASIN"/>
    <property type="match status" value="1"/>
</dbReference>
<feature type="transmembrane region" description="Helical" evidence="18">
    <location>
        <begin position="397"/>
        <end position="420"/>
    </location>
</feature>
<protein>
    <recommendedName>
        <fullName evidence="6">Midasin</fullName>
    </recommendedName>
    <alternativeName>
        <fullName evidence="16">MIDAS-containing protein</fullName>
    </alternativeName>
</protein>
<feature type="compositionally biased region" description="Basic and acidic residues" evidence="17">
    <location>
        <begin position="4884"/>
        <end position="4895"/>
    </location>
</feature>
<dbReference type="InterPro" id="IPR036465">
    <property type="entry name" value="vWFA_dom_sf"/>
</dbReference>
<evidence type="ECO:0000256" key="6">
    <source>
        <dbReference type="ARBA" id="ARBA00017143"/>
    </source>
</evidence>
<dbReference type="EMBL" id="SEKV01000194">
    <property type="protein sequence ID" value="TFY61755.1"/>
    <property type="molecule type" value="Genomic_DNA"/>
</dbReference>
<dbReference type="GO" id="GO:0005730">
    <property type="term" value="C:nucleolus"/>
    <property type="evidence" value="ECO:0007669"/>
    <property type="project" value="UniProtKB-SubCell"/>
</dbReference>
<feature type="domain" description="VWFA" evidence="19">
    <location>
        <begin position="5332"/>
        <end position="5555"/>
    </location>
</feature>
<feature type="compositionally biased region" description="Polar residues" evidence="17">
    <location>
        <begin position="5016"/>
        <end position="5031"/>
    </location>
</feature>
<dbReference type="FunFam" id="1.20.1250.20:FF:000171">
    <property type="entry name" value="MFS general substrate transporter"/>
    <property type="match status" value="1"/>
</dbReference>
<feature type="region of interest" description="Disordered" evidence="17">
    <location>
        <begin position="5161"/>
        <end position="5197"/>
    </location>
</feature>
<dbReference type="FunFam" id="3.40.50.300:FF:000712">
    <property type="entry name" value="Midasin"/>
    <property type="match status" value="1"/>
</dbReference>
<evidence type="ECO:0000256" key="9">
    <source>
        <dbReference type="ARBA" id="ARBA00022692"/>
    </source>
</evidence>
<feature type="transmembrane region" description="Helical" evidence="18">
    <location>
        <begin position="364"/>
        <end position="385"/>
    </location>
</feature>
<feature type="compositionally biased region" description="Basic and acidic residues" evidence="17">
    <location>
        <begin position="4980"/>
        <end position="4991"/>
    </location>
</feature>
<dbReference type="InterPro" id="IPR041190">
    <property type="entry name" value="Midasin_AAA_lid_5"/>
</dbReference>
<evidence type="ECO:0000256" key="7">
    <source>
        <dbReference type="ARBA" id="ARBA00022448"/>
    </source>
</evidence>
<keyword evidence="12 18" id="KW-1133">Transmembrane helix</keyword>
<feature type="transmembrane region" description="Helical" evidence="18">
    <location>
        <begin position="81"/>
        <end position="102"/>
    </location>
</feature>
<feature type="compositionally biased region" description="Basic and acidic residues" evidence="17">
    <location>
        <begin position="4948"/>
        <end position="4960"/>
    </location>
</feature>
<keyword evidence="14" id="KW-0143">Chaperone</keyword>
<dbReference type="GO" id="GO:0016887">
    <property type="term" value="F:ATP hydrolysis activity"/>
    <property type="evidence" value="ECO:0007669"/>
    <property type="project" value="InterPro"/>
</dbReference>
<keyword evidence="15" id="KW-0539">Nucleus</keyword>
<dbReference type="InterPro" id="IPR040848">
    <property type="entry name" value="AAA_lid_7"/>
</dbReference>
<dbReference type="GO" id="GO:0000027">
    <property type="term" value="P:ribosomal large subunit assembly"/>
    <property type="evidence" value="ECO:0007669"/>
    <property type="project" value="InterPro"/>
</dbReference>
<dbReference type="GO" id="GO:0022857">
    <property type="term" value="F:transmembrane transporter activity"/>
    <property type="evidence" value="ECO:0007669"/>
    <property type="project" value="InterPro"/>
</dbReference>
<comment type="caution">
    <text evidence="21">The sequence shown here is derived from an EMBL/GenBank/DDBJ whole genome shotgun (WGS) entry which is preliminary data.</text>
</comment>
<dbReference type="CDD" id="cd00009">
    <property type="entry name" value="AAA"/>
    <property type="match status" value="1"/>
</dbReference>
<dbReference type="Gene3D" id="1.20.1250.20">
    <property type="entry name" value="MFS general substrate transporter like domains"/>
    <property type="match status" value="1"/>
</dbReference>
<evidence type="ECO:0000256" key="1">
    <source>
        <dbReference type="ARBA" id="ARBA00004141"/>
    </source>
</evidence>
<dbReference type="Proteomes" id="UP000298390">
    <property type="component" value="Unassembled WGS sequence"/>
</dbReference>
<feature type="region of interest" description="Disordered" evidence="17">
    <location>
        <begin position="4686"/>
        <end position="4743"/>
    </location>
</feature>
<evidence type="ECO:0000259" key="19">
    <source>
        <dbReference type="PROSITE" id="PS50234"/>
    </source>
</evidence>
<evidence type="ECO:0000256" key="12">
    <source>
        <dbReference type="ARBA" id="ARBA00022989"/>
    </source>
</evidence>
<feature type="transmembrane region" description="Helical" evidence="18">
    <location>
        <begin position="264"/>
        <end position="285"/>
    </location>
</feature>
<dbReference type="GO" id="GO:0016020">
    <property type="term" value="C:membrane"/>
    <property type="evidence" value="ECO:0007669"/>
    <property type="project" value="UniProtKB-SubCell"/>
</dbReference>
<dbReference type="FunFam" id="3.40.50.300:FF:001368">
    <property type="entry name" value="Midasin"/>
    <property type="match status" value="1"/>
</dbReference>
<feature type="transmembrane region" description="Helical" evidence="18">
    <location>
        <begin position="109"/>
        <end position="133"/>
    </location>
</feature>
<dbReference type="GO" id="GO:0000055">
    <property type="term" value="P:ribosomal large subunit export from nucleus"/>
    <property type="evidence" value="ECO:0007669"/>
    <property type="project" value="TreeGrafter"/>
</dbReference>
<dbReference type="GO" id="GO:0030687">
    <property type="term" value="C:preribosome, large subunit precursor"/>
    <property type="evidence" value="ECO:0007669"/>
    <property type="project" value="TreeGrafter"/>
</dbReference>
<dbReference type="Pfam" id="PF17865">
    <property type="entry name" value="AAA_lid_5"/>
    <property type="match status" value="1"/>
</dbReference>
<feature type="compositionally biased region" description="Basic and acidic residues" evidence="17">
    <location>
        <begin position="5161"/>
        <end position="5178"/>
    </location>
</feature>
<dbReference type="PROSITE" id="PS50850">
    <property type="entry name" value="MFS"/>
    <property type="match status" value="1"/>
</dbReference>
<proteinExistence type="inferred from homology"/>
<evidence type="ECO:0000256" key="16">
    <source>
        <dbReference type="ARBA" id="ARBA00077000"/>
    </source>
</evidence>
<dbReference type="SMART" id="SM00382">
    <property type="entry name" value="AAA"/>
    <property type="match status" value="6"/>
</dbReference>
<evidence type="ECO:0000256" key="18">
    <source>
        <dbReference type="SAM" id="Phobius"/>
    </source>
</evidence>
<feature type="transmembrane region" description="Helical" evidence="18">
    <location>
        <begin position="56"/>
        <end position="75"/>
    </location>
</feature>
<evidence type="ECO:0000256" key="4">
    <source>
        <dbReference type="ARBA" id="ARBA00007188"/>
    </source>
</evidence>
<reference evidence="21 22" key="1">
    <citation type="submission" date="2019-01" db="EMBL/GenBank/DDBJ databases">
        <title>Genome sequencing of the rare red list fungi Fomitopsis rosea.</title>
        <authorList>
            <person name="Buettner E."/>
            <person name="Kellner H."/>
        </authorList>
    </citation>
    <scope>NUCLEOTIDE SEQUENCE [LARGE SCALE GENOMIC DNA]</scope>
    <source>
        <strain evidence="21 22">DSM 105464</strain>
    </source>
</reference>
<comment type="subcellular location">
    <subcellularLocation>
        <location evidence="1">Membrane</location>
        <topology evidence="1">Multi-pass membrane protein</topology>
    </subcellularLocation>
    <subcellularLocation>
        <location evidence="2">Nucleus</location>
        <location evidence="2">Nucleolus</location>
    </subcellularLocation>
    <subcellularLocation>
        <location evidence="3">Nucleus</location>
        <location evidence="3">Nucleoplasm</location>
    </subcellularLocation>
</comment>
<feature type="compositionally biased region" description="Acidic residues" evidence="17">
    <location>
        <begin position="4864"/>
        <end position="4874"/>
    </location>
</feature>
<dbReference type="InterPro" id="IPR003593">
    <property type="entry name" value="AAA+_ATPase"/>
</dbReference>
<organism evidence="21 22">
    <name type="scientific">Rhodofomes roseus</name>
    <dbReference type="NCBI Taxonomy" id="34475"/>
    <lineage>
        <taxon>Eukaryota</taxon>
        <taxon>Fungi</taxon>
        <taxon>Dikarya</taxon>
        <taxon>Basidiomycota</taxon>
        <taxon>Agaricomycotina</taxon>
        <taxon>Agaricomycetes</taxon>
        <taxon>Polyporales</taxon>
        <taxon>Rhodofomes</taxon>
    </lineage>
</organism>
<comment type="similarity">
    <text evidence="4">Belongs to the midasin family.</text>
</comment>
<dbReference type="InterPro" id="IPR005829">
    <property type="entry name" value="Sugar_transporter_CS"/>
</dbReference>
<evidence type="ECO:0000259" key="20">
    <source>
        <dbReference type="PROSITE" id="PS50850"/>
    </source>
</evidence>
<evidence type="ECO:0000256" key="2">
    <source>
        <dbReference type="ARBA" id="ARBA00004604"/>
    </source>
</evidence>
<name>A0A4Y9YHB3_9APHY</name>
<evidence type="ECO:0000256" key="17">
    <source>
        <dbReference type="SAM" id="MobiDB-lite"/>
    </source>
</evidence>
<evidence type="ECO:0000313" key="21">
    <source>
        <dbReference type="EMBL" id="TFY61755.1"/>
    </source>
</evidence>
<feature type="compositionally biased region" description="Polar residues" evidence="17">
    <location>
        <begin position="5056"/>
        <end position="5070"/>
    </location>
</feature>
<evidence type="ECO:0000256" key="10">
    <source>
        <dbReference type="ARBA" id="ARBA00022741"/>
    </source>
</evidence>
<feature type="compositionally biased region" description="Acidic residues" evidence="17">
    <location>
        <begin position="5003"/>
        <end position="5015"/>
    </location>
</feature>
<dbReference type="SUPFAM" id="SSF53300">
    <property type="entry name" value="vWA-like"/>
    <property type="match status" value="1"/>
</dbReference>
<evidence type="ECO:0000256" key="3">
    <source>
        <dbReference type="ARBA" id="ARBA00004642"/>
    </source>
</evidence>
<dbReference type="PROSITE" id="PS50234">
    <property type="entry name" value="VWFA"/>
    <property type="match status" value="1"/>
</dbReference>
<feature type="compositionally biased region" description="Acidic residues" evidence="17">
    <location>
        <begin position="4766"/>
        <end position="4782"/>
    </location>
</feature>
<dbReference type="InterPro" id="IPR020846">
    <property type="entry name" value="MFS_dom"/>
</dbReference>
<keyword evidence="13 18" id="KW-0472">Membrane</keyword>
<sequence>DNLWPIVTGLIYTPVVNEFNFQGPFLKLGQNIGLLVGAAFWGVASDVWGRRWCFNLTLLITGVFAIAAGASPNYIALCSLAAVWSIGVGGNLPVDSAVFLEFIPASHQYLLVVLSIWWAFGQLVGSLVAWPLIDNFSCPGGAPGDCPRAENQGWRYFLYAMGGLMLFCFVLRFFVFHLYESPKYLMGRGRDAEAVEVIHKIAAYNGCTSSLTLEMLEEAGRRAGGGKPGAEERPMATSAWGAVMRQLQKFSGDHIQSLFATRKLAWSTSVLIVVWALIGLAFPLYNGFVDYFLQSRGADFGDGSVYITYRNQVILSVIGIPGALLAGWMVEIPYMGRRGSLALSTVVTGVFLFASTTARTSDALLGWNCAYTFTSNIMYGVLYAVSPELFPTRGRGTGNAIVASANRVFGIMAPIIALYANLATSAPIYVSGALFIVAGVIALGLPFEPRGKASILQAVSLPKYTVHPHLASHLASQKYLTRHLPELGLEENMDNIAQLGDPLAINLRKQTAVLLAQIPEGSPHTHTLKSASSKTELLNALSCLLSLPAYTNAVAVAFRPILLDLCARWLHDEENELERFEALCLLLEIHLELYPALAAFLRHPNRREGPLAYVAQANDIPSLDASVLHRQLLAYYRILQANRDLPEHLAWPITPLSKLVYTPHPDTGVRLLAIRCLALQTGMMEGKRGDLEKEIIGDVAKVDCPIGYGTNLDGSAVMMDGWVMPAVEEMRIINARNAILEPRDYFSEDENETHEPIHPAELSPFIANVHDVLMLRSTPAASQLPTSFVETTSAVQSLRILALHHSLRVPTLLTSAPSSGKSLLLSQLASILHPDARNQIITIHLADTSLDPRSLLGSYASSPTNPGTFEWKEGVLVRSMREGKWVVFADIDRASSEVLGVIKPLVESLGLDKWVGGRAVLDVPNRGTVVAEDSFAIYATRSSLPRRNGSFASPTFFGAHRFHEMVVATPSAEDLRLIVETKFRRLAGAAAVGLIRLWEAVKALGTASSLRDVGLRELDKLCTRVEHVIPASQQAMDVDFTEQPLTLPIVFPHPTVREDIYLEARDVFFGQGATVASARAHLEAVVAVVAEHLALSPDRRDWLLHSRTPEFDVEKDVNGRTTAVRVGSIRLRARIVKSAITAPPTRPFAMHKPAVQLLNRIATSVSLNEPVLLTGETGTGKTSAVTHLAALLNRPLVSLNLSNQTESSDLVGGFKPVDARVPGMELLERFGELFAGTFSRKKNARFEDSVRKAVQEGKWKRAVGLWREAIKLAKEKIQERLADDAGSQSPRSQPPREGEGPRKRRKLEQDGLNVSAAAWEAFEEDLQTFEVQHVQGKSKFAFAFVEGLLVKALRSGDWILLDEINLATPETLECISSLLHSPTASITLTEQGSLEPVPRHPDFRLFACMNPATDVGKRDLPPNIRARFTEIDVPPPDADKETLLSIVDQYIGRCAVGDRGAVLDVAEFYLAVKQLVDARKIADGSNHRPNFSMRTLARALTFAADMASTFSLRRALWEGCLMTFTMVLDEPSAAAVTALAQRHLLAGVRNPRSLLSREPTAPQPIDNYLKIGPFYLERGPLSEDPAEGYIMTPSVEKKLVDLARIISAKRFPVLIEGPTSAGKTSSIEYLAKRTGHRFVRINNHEHTDIQEYIGSYVSDTTTGKLVFQDGLLVRALRNGDWIVLDELNLAPTDVLEALNRLLDDNRELVIPETQEIVRPHPHFMLFATQNPPGLYAGRKVLSRAFRNRFLEVHFDDVPQAELETILCQRCRIAPSYGQRIVSVFRELQKRRQSSRVFESKHGFATLRDLFRWAQRDALDYQELAENGYMLLAERTRRDDDKAVVKEVIESIMKVRIDDSKMYDMQGKGQELEDFLGCSLPSRSSLVWTSAMQRLFVLVTRALRFNEPVLLVGETGCGKTSVCQLYAEIVSKTLRTLNCHQNTETADLIGGLRPVRNRSALESETLLQVLAITRELGMPAPEQDQKSLAATIDLLTKSSALNSEQLASLREAKANLRRLSAIFEWRDGPLVQAMRHGEVFLLDEISLADDSVLERINSVLEPERSLVLAERGGDSGELPLLRADGDFKLVATMNPGGDYGKKELSPALRNRFTEIWVPPLINRLDFESIINNLWHDEDLRLYSAPILDFVEWLSIRADEWSISSIRDILSWVHFTNAVYTSSGRTFPSDEIFHHAAQLTYLDGLESLPQFSSYSRDALAKLRSDASAKLHELVPVPQGRLDHTMASDPSTAVQLGFFSIPRGPGDSSPHNFNLQAPTTQDNVMRVVRACQLPKPVLLEGSPGVGKTSLVTALANLCGYQLCRINLSDQTDIVDLFGSDLPVEGGEPGQFAWRDAEFLRALQEGHWVLLDEMNLAPQAILEGLNAVLDHRGTVYIPELGRSFTRHPSFRIFAAQNPLSQGGGRKGLPKSFVNRFTKVYVQELTPSDLLLICRHMYPVHSEETLRTMISYTSRLNEDVTIRREFGRQGAPWEFNLRDVIRWATLLERAGPQTCPSDFLIPVFLERFRSSVDRNHAQTLFQSISPNAPLGNEHSIIATASHLQLGCSVLARDGTWRGRRPGQVLQARHATLETLGACVANGWLTILTGDRGSGKTSVVRLLAYLCGRVLHELQVNSATDPSDILGSFEEVDSQQQCLDLLHQVSNYLDEATTSAVVSYSRVATQRDVLHRVLASIKPTAAIIKTAMQAAVVALEALRSLPDPWCARRDIFRVQLAASLEGTIRRGRLEWVDGPLVRALQEGHWVLLDGANLCNPSVLDRLNSLCELGGSLTLNERGQVDGAVRIVKPHPNFRLFMSVDPQYGELSRAMRNRGLEVSLAEVPTSEDRRRVLNHLHLPVNLMQQEKAASLVYESCRRGLSHVGLTNVADSWLHSQLLGTDCPSAFNVHIAPSIGLSQHQAHEPTLRPVSHFIASVMVPLYSGHLSRFIRVHVSHKQESHLTKLLHVVEAISHSHISSLICRKKEEWSMTTANTTNVILAQPLGMLKLRTHRTAPAHKAESGVENVIDVLRLLVSIELDLDNETVAHQDELDVGTLERRDRSDTRRMHAVRAAQSLSEAIGYEARTFLNGINTESIVQTTDARVMIQLMTYGRHLREIILQNPLDYSALQVFVKWVTQISSVPSPTLANIHPCAQLLDRIVSPTSGLLLIELWNSLASLEPTATAKQQVDRLSLAESRLLSSSNIPPNPSDPRSMNSSVSSPRILEVMSLWTLPQARSAADDEELMRLTDSICQKVLGDDHHSHYAGVRRLDNVSLSLELALLSQPDAVAVSEALEGFLEFGCRYLPLKRLMPYKQIDWALNTKKANPVLMLRAQIQWLEGLWDVTRSSEAMESYTLITGPVDMQDTLITCAPEAQRLEDLHEYEEILRRRLEASCMHLLGEVPPRSGQLTMILAQTVDMILKCTDAPPDNGEHVSQECPQARPVRRSSSLVDAVEALNRENRPALEPLKQELLPVLQQLIQTRTLQDSSGLSLLGRCWIALAKGLLQIYVPDAPVDPAAMQRCTADFWREEQMVVTRQLDLHVDHDRRTGELCNGSITQYLRQLLATVERRVLESTEYRSTERGGVARLHSFWTEVMQLLTQVLSSSKLDALIVDLQAQSSHARTRENVIQESLSAFIQRLDTIYPEFIDISGTVKLALLYIKLGIHLIAVSAKAASSTDQQYSIAARAVFAFPTVKSTELLRHVQIPSSTSTSAVESKLVVIAGIALDIALGTDVQTYWDLAESAFEQVYGLWAIERIRNEQAEREAQSLYRHRGDAVTEAELEEQDFLSTFPQFEDVLEAGTGAQSTSTPAKRSVLLDSIQTVALGRLHMNILTGGHSAQSATDYFKSLRQRIMKSLINDGIEAMPDSLDQESRAYQLALLHEAIATLHNVQTATTTYNFYLDANVPQSKRALAALRALECRLTILIQDWPDQMVLQHLHSRCQAILRIDLTSSIAKLLSALEQLIVHIEDWEMYANRDNTLKTYQQTFIGLIVEWRRLELSSWQGLLQSQATAFAEGGFDWWFRLYEATVRGVVLALQEEATGRDGAVVHYLDGLVPLLDEFIIAAPIGQYETRLGMLHAFGRHVNHIARSKSDEYDGIFDRVHRILQSTWRYYDQFAHRVRETLSRRQAELEGDVRDYMKLASWKDVNVHALKQSAQRSHRQLYKAIRKFREVLRQPVQACLQVSSADVPGQQVQELPEWLIVDDVDIPPYSQAADLAPYLANLDTTYKNFRSLVSNRLTLLIASVPTDGLDEFAREIIVTSESLAKSSPPSDMQSAQRSRYLKSLLTRKRRAWSDLLKELKRVGLSANVKPGLLEQLRNLRWLREQELLAFPAHCEHGARRADDYFGRVSHILPELRALLSHHHEDVSTRELQRGISLVESGFAMAIDNRRSIDKVSAPFEQLHGIVVRMQMLTSAAVIRPKLTLDQIVHMKICMCRLVHALEELRLRLREHNDTQPRTIITARTLDDIQLLTTSSREHAASLSTLIRKVKMAPELAMLTEELEIVNNASQHLRLVNDALERWSEGPVIIRYFTEPIQSWLAVFGSMVPLSVASNSMTSTDNTGMLIGALLLSIQALLSLCPPTDPAPDPAADSFVRANTHLATQFTTALNIDGILAHARSVSASLDGCGSDDLQLRVKRILPFLTKYLELARYHLHRLTNWTAALFKLDYVTCSVMLRLAKEGFCQPPDTEDSGEGAEGTELQADGTGLGEGSGAENVSKDVQDESQVEGLQGEEEGADEHVERAEDGNALEMSEDFEGQMQDVPEGGEEEEEEEEETDDQPEERIGEVDVSDPSAIDEKLWGNEEGPQDSQQDGGRSRDDTKREQDAEMVAKDSEGAESKPDEDHKRDEDVGTPEEADHVADDNVEEQGEGEEADNRPQGAPLDEHVPEAHALDLPDDLNLDTGKDNNGHDTDEDLSLDEGDEPDEVPMSVEDDPVHESLPVDDAEDQQRMEDTNHGADDPVEEDTPTDEDGQGTVAKPDLRGDGQDSGKGHGASTAQADESPMDVDANDEELMEQSSGHPESTMDSTQEIAMHQNLDDVDAGADVDHDGGHSQGLDSVSKAQSEQGSGPSAPRAQLDTNPLRSLGDALREISRHLDDIMDSTGATEQSLQIQSGAPSQVEYLQPDDTADHTQALGPAMQEEDIARLNDLNFAADDPDKHATAAAADEERPVEDTIDGRSPSPQLKAGTTSESHAESIARALTHADVKLGVPGAANSTSVVPSDGSAAPQPLEAFSREVELKLKEWQADGQPSARAGDIWRLYESLTTDLSYALCEQLRLILEPTQATRLKGDYRTGKRLNMKKIIPYIASEFTKDKIWLRRTRPSQREYQVLIALDDSRSMAESHSVHLAYETLALVSKALSRLEVGDIAIAKFGESVEVLHSFEGGPFTDHAGMRVVDAFHFDQKATQVLSLVESSLELLERARERRAMGSTSAGDLWQLEIIISDGICQDHEKLRTVLRKAEEQRVMVVFIILDSLHTRSNVDGSGTSSDQNQNSILHMNQVAYKNVDGRMDLHVERYLDTFPFEYYVVLRDAEALPDVLAGTLKQFFERIAED</sequence>
<feature type="compositionally biased region" description="Acidic residues" evidence="17">
    <location>
        <begin position="4961"/>
        <end position="4973"/>
    </location>
</feature>
<evidence type="ECO:0000256" key="11">
    <source>
        <dbReference type="ARBA" id="ARBA00022840"/>
    </source>
</evidence>
<feature type="transmembrane region" description="Helical" evidence="18">
    <location>
        <begin position="426"/>
        <end position="447"/>
    </location>
</feature>
<comment type="similarity">
    <text evidence="5">Belongs to the major facilitator superfamily.</text>
</comment>
<dbReference type="Pfam" id="PF17867">
    <property type="entry name" value="AAA_lid_7"/>
    <property type="match status" value="3"/>
</dbReference>
<dbReference type="PANTHER" id="PTHR48103">
    <property type="entry name" value="MIDASIN-RELATED"/>
    <property type="match status" value="1"/>
</dbReference>
<keyword evidence="11" id="KW-0067">ATP-binding</keyword>
<evidence type="ECO:0000256" key="13">
    <source>
        <dbReference type="ARBA" id="ARBA00023136"/>
    </source>
</evidence>
<keyword evidence="8" id="KW-0597">Phosphoprotein</keyword>
<dbReference type="Pfam" id="PF07728">
    <property type="entry name" value="AAA_5"/>
    <property type="match status" value="8"/>
</dbReference>
<feature type="region of interest" description="Disordered" evidence="17">
    <location>
        <begin position="4760"/>
        <end position="5090"/>
    </location>
</feature>
<feature type="compositionally biased region" description="Basic and acidic residues" evidence="17">
    <location>
        <begin position="4816"/>
        <end position="4863"/>
    </location>
</feature>
<feature type="compositionally biased region" description="Acidic residues" evidence="17">
    <location>
        <begin position="4913"/>
        <end position="4947"/>
    </location>
</feature>
<feature type="transmembrane region" description="Helical" evidence="18">
    <location>
        <begin position="25"/>
        <end position="44"/>
    </location>
</feature>
<feature type="region of interest" description="Disordered" evidence="17">
    <location>
        <begin position="1280"/>
        <end position="1307"/>
    </location>
</feature>
<evidence type="ECO:0000313" key="22">
    <source>
        <dbReference type="Proteomes" id="UP000298390"/>
    </source>
</evidence>
<evidence type="ECO:0000256" key="8">
    <source>
        <dbReference type="ARBA" id="ARBA00022553"/>
    </source>
</evidence>
<gene>
    <name evidence="21" type="ORF">EVJ58_g4307</name>
</gene>
<dbReference type="InterPro" id="IPR036259">
    <property type="entry name" value="MFS_trans_sf"/>
</dbReference>
<dbReference type="GO" id="GO:0005654">
    <property type="term" value="C:nucleoplasm"/>
    <property type="evidence" value="ECO:0007669"/>
    <property type="project" value="UniProtKB-SubCell"/>
</dbReference>
<evidence type="ECO:0000256" key="14">
    <source>
        <dbReference type="ARBA" id="ARBA00023186"/>
    </source>
</evidence>
<accession>A0A4Y9YHB3</accession>
<keyword evidence="10" id="KW-0547">Nucleotide-binding</keyword>
<feature type="compositionally biased region" description="Acidic residues" evidence="17">
    <location>
        <begin position="4724"/>
        <end position="4738"/>
    </location>
</feature>
<dbReference type="Gene3D" id="3.40.50.300">
    <property type="entry name" value="P-loop containing nucleotide triphosphate hydrolases"/>
    <property type="match status" value="6"/>
</dbReference>